<evidence type="ECO:0000313" key="2">
    <source>
        <dbReference type="EMBL" id="VDK60500.1"/>
    </source>
</evidence>
<dbReference type="GO" id="GO:0005634">
    <property type="term" value="C:nucleus"/>
    <property type="evidence" value="ECO:0007669"/>
    <property type="project" value="TreeGrafter"/>
</dbReference>
<dbReference type="GO" id="GO:0010032">
    <property type="term" value="P:meiotic chromosome condensation"/>
    <property type="evidence" value="ECO:0007669"/>
    <property type="project" value="TreeGrafter"/>
</dbReference>
<proteinExistence type="predicted"/>
<protein>
    <recommendedName>
        <fullName evidence="1">Condensin II complex subunit H2 N-terminal domain-containing protein</fullName>
    </recommendedName>
</protein>
<keyword evidence="3" id="KW-1185">Reference proteome</keyword>
<feature type="domain" description="Condensin II complex subunit H2 N-terminal" evidence="1">
    <location>
        <begin position="10"/>
        <end position="102"/>
    </location>
</feature>
<dbReference type="InterPro" id="IPR009378">
    <property type="entry name" value="H2_N"/>
</dbReference>
<sequence>MGDEFEGAGQRYAFLLRPLKDLGKNFEIDIAKELDDYCQQLKDVAEDQENDVNNEHRFNFAEAAMLIQGSAFVFGRKVDYVHSQAVHFFEALQSHKTKKKKKGLFTGDTCLANPGKTTHCMVPKIVFGCPFTIL</sequence>
<dbReference type="AlphaFoldDB" id="A0A3P6RZI0"/>
<dbReference type="PANTHER" id="PTHR14324">
    <property type="entry name" value="CONDENSIN-2 COMPLEX SUBUNIT H2"/>
    <property type="match status" value="1"/>
</dbReference>
<gene>
    <name evidence="2" type="ORF">CGOC_LOCUS5034</name>
</gene>
<dbReference type="PANTHER" id="PTHR14324:SF3">
    <property type="entry name" value="CONDENSIN-2 COMPLEX SUBUNIT H2"/>
    <property type="match status" value="1"/>
</dbReference>
<dbReference type="GO" id="GO:0051306">
    <property type="term" value="P:mitotic sister chromatid separation"/>
    <property type="evidence" value="ECO:0007669"/>
    <property type="project" value="TreeGrafter"/>
</dbReference>
<evidence type="ECO:0000313" key="3">
    <source>
        <dbReference type="Proteomes" id="UP000271889"/>
    </source>
</evidence>
<name>A0A3P6RZI0_CYLGO</name>
<dbReference type="Pfam" id="PF06278">
    <property type="entry name" value="CNDH2_N"/>
    <property type="match status" value="1"/>
</dbReference>
<dbReference type="OrthoDB" id="10038475at2759"/>
<dbReference type="GO" id="GO:0000796">
    <property type="term" value="C:condensin complex"/>
    <property type="evidence" value="ECO:0007669"/>
    <property type="project" value="TreeGrafter"/>
</dbReference>
<dbReference type="EMBL" id="UYRV01014753">
    <property type="protein sequence ID" value="VDK60500.1"/>
    <property type="molecule type" value="Genomic_DNA"/>
</dbReference>
<evidence type="ECO:0000259" key="1">
    <source>
        <dbReference type="Pfam" id="PF06278"/>
    </source>
</evidence>
<reference evidence="2 3" key="1">
    <citation type="submission" date="2018-11" db="EMBL/GenBank/DDBJ databases">
        <authorList>
            <consortium name="Pathogen Informatics"/>
        </authorList>
    </citation>
    <scope>NUCLEOTIDE SEQUENCE [LARGE SCALE GENOMIC DNA]</scope>
</reference>
<dbReference type="Proteomes" id="UP000271889">
    <property type="component" value="Unassembled WGS sequence"/>
</dbReference>
<organism evidence="2 3">
    <name type="scientific">Cylicostephanus goldi</name>
    <name type="common">Nematode worm</name>
    <dbReference type="NCBI Taxonomy" id="71465"/>
    <lineage>
        <taxon>Eukaryota</taxon>
        <taxon>Metazoa</taxon>
        <taxon>Ecdysozoa</taxon>
        <taxon>Nematoda</taxon>
        <taxon>Chromadorea</taxon>
        <taxon>Rhabditida</taxon>
        <taxon>Rhabditina</taxon>
        <taxon>Rhabditomorpha</taxon>
        <taxon>Strongyloidea</taxon>
        <taxon>Strongylidae</taxon>
        <taxon>Cylicostephanus</taxon>
    </lineage>
</organism>
<accession>A0A3P6RZI0</accession>
<dbReference type="GO" id="GO:0003682">
    <property type="term" value="F:chromatin binding"/>
    <property type="evidence" value="ECO:0007669"/>
    <property type="project" value="TreeGrafter"/>
</dbReference>
<dbReference type="InterPro" id="IPR031739">
    <property type="entry name" value="Ncaph2"/>
</dbReference>